<evidence type="ECO:0000313" key="2">
    <source>
        <dbReference type="Proteomes" id="UP000014071"/>
    </source>
</evidence>
<dbReference type="HOGENOM" id="CLU_2498822_0_0_1"/>
<protein>
    <submittedName>
        <fullName evidence="1">Uncharacterized protein</fullName>
    </submittedName>
</protein>
<accession>R9P433</accession>
<organism evidence="1 2">
    <name type="scientific">Pseudozyma hubeiensis (strain SY62)</name>
    <name type="common">Yeast</name>
    <dbReference type="NCBI Taxonomy" id="1305764"/>
    <lineage>
        <taxon>Eukaryota</taxon>
        <taxon>Fungi</taxon>
        <taxon>Dikarya</taxon>
        <taxon>Basidiomycota</taxon>
        <taxon>Ustilaginomycotina</taxon>
        <taxon>Ustilaginomycetes</taxon>
        <taxon>Ustilaginales</taxon>
        <taxon>Ustilaginaceae</taxon>
        <taxon>Pseudozyma</taxon>
    </lineage>
</organism>
<dbReference type="RefSeq" id="XP_012186407.1">
    <property type="nucleotide sequence ID" value="XM_012331017.1"/>
</dbReference>
<proteinExistence type="predicted"/>
<sequence length="86" mass="9553">MNRHNGAVQAESTRSGVGNVFNVMSKQLLAQILRWWRSSCVVHKRGRHDDPGCDCIAVERIWSISSASGEKAALVPVLFRRVTCDS</sequence>
<dbReference type="Proteomes" id="UP000014071">
    <property type="component" value="Unassembled WGS sequence"/>
</dbReference>
<dbReference type="AlphaFoldDB" id="R9P433"/>
<dbReference type="EMBL" id="DF238769">
    <property type="protein sequence ID" value="GAC92820.1"/>
    <property type="molecule type" value="Genomic_DNA"/>
</dbReference>
<evidence type="ECO:0000313" key="1">
    <source>
        <dbReference type="EMBL" id="GAC92820.1"/>
    </source>
</evidence>
<dbReference type="GeneID" id="24105686"/>
<gene>
    <name evidence="1" type="ORF">PHSY_000376</name>
</gene>
<keyword evidence="2" id="KW-1185">Reference proteome</keyword>
<name>R9P433_PSEHS</name>
<reference evidence="2" key="1">
    <citation type="journal article" date="2013" name="Genome Announc.">
        <title>Draft genome sequence of the basidiomycetous yeast-like fungus Pseudozyma hubeiensis SY62, which produces an abundant amount of the biosurfactant mannosylerythritol lipids.</title>
        <authorList>
            <person name="Konishi M."/>
            <person name="Hatada Y."/>
            <person name="Horiuchi J."/>
        </authorList>
    </citation>
    <scope>NUCLEOTIDE SEQUENCE [LARGE SCALE GENOMIC DNA]</scope>
    <source>
        <strain evidence="2">SY62</strain>
    </source>
</reference>